<dbReference type="AlphaFoldDB" id="A0A250J696"/>
<dbReference type="InterPro" id="IPR036812">
    <property type="entry name" value="NAD(P)_OxRdtase_dom_sf"/>
</dbReference>
<evidence type="ECO:0000259" key="2">
    <source>
        <dbReference type="Pfam" id="PF00248"/>
    </source>
</evidence>
<evidence type="ECO:0000256" key="1">
    <source>
        <dbReference type="ARBA" id="ARBA00023002"/>
    </source>
</evidence>
<organism evidence="3 4">
    <name type="scientific">Cystobacter fuscus</name>
    <dbReference type="NCBI Taxonomy" id="43"/>
    <lineage>
        <taxon>Bacteria</taxon>
        <taxon>Pseudomonadati</taxon>
        <taxon>Myxococcota</taxon>
        <taxon>Myxococcia</taxon>
        <taxon>Myxococcales</taxon>
        <taxon>Cystobacterineae</taxon>
        <taxon>Archangiaceae</taxon>
        <taxon>Cystobacter</taxon>
    </lineage>
</organism>
<dbReference type="GO" id="GO:0005829">
    <property type="term" value="C:cytosol"/>
    <property type="evidence" value="ECO:0007669"/>
    <property type="project" value="TreeGrafter"/>
</dbReference>
<name>A0A250J696_9BACT</name>
<dbReference type="KEGG" id="cfus:CYFUS_004509"/>
<accession>A0A250J696</accession>
<keyword evidence="1" id="KW-0560">Oxidoreductase</keyword>
<dbReference type="InterPro" id="IPR050523">
    <property type="entry name" value="AKR_Detox_Biosynth"/>
</dbReference>
<dbReference type="CDD" id="cd19080">
    <property type="entry name" value="AKR_AKR9A_9B"/>
    <property type="match status" value="1"/>
</dbReference>
<dbReference type="PANTHER" id="PTHR43364:SF4">
    <property type="entry name" value="NAD(P)-LINKED OXIDOREDUCTASE SUPERFAMILY PROTEIN"/>
    <property type="match status" value="1"/>
</dbReference>
<dbReference type="SUPFAM" id="SSF51430">
    <property type="entry name" value="NAD(P)-linked oxidoreductase"/>
    <property type="match status" value="1"/>
</dbReference>
<sequence length="347" mass="37742">MRYKIFGQRTGLKVSELALGAGMFGTAYGYGAAPDEVRRILQGYAEAGGNFIDTADNYQLGESETLIGEFLAPRRNDFVIASKYSRGAVRAPSLGVLGNSRKVMVQSVEDSLRRLKTDRIDLYFAHMDDGVTPVEEIARGLDDLVRAGKIVYGGLSNFPAWRIATAVTLADLRGWAPLVALQTEYSLLQRTTERELLPMAEGLGLGVMGWSPMGGGLLTGKYRKGEKGRATDLKGSVLHDDPKRTEPLLDALGAIAEELDSSPGRIAIAWVSARGVLPVIGPRTRAQLEDNLAATTVKLSDEQLRRLDELTAIPLGYPHELLGAAEQRAIMTGNRWDQIDFPSRTIA</sequence>
<reference evidence="3 4" key="1">
    <citation type="submission" date="2017-06" db="EMBL/GenBank/DDBJ databases">
        <title>Sequencing and comparative analysis of myxobacterial genomes.</title>
        <authorList>
            <person name="Rupp O."/>
            <person name="Goesmann A."/>
            <person name="Sogaard-Andersen L."/>
        </authorList>
    </citation>
    <scope>NUCLEOTIDE SEQUENCE [LARGE SCALE GENOMIC DNA]</scope>
    <source>
        <strain evidence="3 4">DSM 52655</strain>
    </source>
</reference>
<dbReference type="RefSeq" id="WP_095987154.1">
    <property type="nucleotide sequence ID" value="NZ_CP022098.1"/>
</dbReference>
<proteinExistence type="predicted"/>
<dbReference type="Gene3D" id="3.20.20.100">
    <property type="entry name" value="NADP-dependent oxidoreductase domain"/>
    <property type="match status" value="1"/>
</dbReference>
<feature type="domain" description="NADP-dependent oxidoreductase" evidence="2">
    <location>
        <begin position="16"/>
        <end position="310"/>
    </location>
</feature>
<evidence type="ECO:0000313" key="3">
    <source>
        <dbReference type="EMBL" id="ATB39070.1"/>
    </source>
</evidence>
<dbReference type="InterPro" id="IPR023210">
    <property type="entry name" value="NADP_OxRdtase_dom"/>
</dbReference>
<dbReference type="EMBL" id="CP022098">
    <property type="protein sequence ID" value="ATB39070.1"/>
    <property type="molecule type" value="Genomic_DNA"/>
</dbReference>
<dbReference type="Proteomes" id="UP000217257">
    <property type="component" value="Chromosome"/>
</dbReference>
<evidence type="ECO:0000313" key="4">
    <source>
        <dbReference type="Proteomes" id="UP000217257"/>
    </source>
</evidence>
<dbReference type="PANTHER" id="PTHR43364">
    <property type="entry name" value="NADH-SPECIFIC METHYLGLYOXAL REDUCTASE-RELATED"/>
    <property type="match status" value="1"/>
</dbReference>
<dbReference type="Pfam" id="PF00248">
    <property type="entry name" value="Aldo_ket_red"/>
    <property type="match status" value="1"/>
</dbReference>
<protein>
    <submittedName>
        <fullName evidence="3">Norsolorinic acid reductase</fullName>
    </submittedName>
</protein>
<gene>
    <name evidence="3" type="ORF">CYFUS_004509</name>
</gene>
<dbReference type="GO" id="GO:0016491">
    <property type="term" value="F:oxidoreductase activity"/>
    <property type="evidence" value="ECO:0007669"/>
    <property type="project" value="UniProtKB-KW"/>
</dbReference>